<evidence type="ECO:0000256" key="1">
    <source>
        <dbReference type="SAM" id="MobiDB-lite"/>
    </source>
</evidence>
<feature type="region of interest" description="Disordered" evidence="1">
    <location>
        <begin position="529"/>
        <end position="634"/>
    </location>
</feature>
<name>A0A7C8MIS5_9PLEO</name>
<gene>
    <name evidence="2" type="ORF">BDV95DRAFT_592452</name>
</gene>
<evidence type="ECO:0000313" key="2">
    <source>
        <dbReference type="EMBL" id="KAF2874362.1"/>
    </source>
</evidence>
<organism evidence="2 3">
    <name type="scientific">Massariosphaeria phaeospora</name>
    <dbReference type="NCBI Taxonomy" id="100035"/>
    <lineage>
        <taxon>Eukaryota</taxon>
        <taxon>Fungi</taxon>
        <taxon>Dikarya</taxon>
        <taxon>Ascomycota</taxon>
        <taxon>Pezizomycotina</taxon>
        <taxon>Dothideomycetes</taxon>
        <taxon>Pleosporomycetidae</taxon>
        <taxon>Pleosporales</taxon>
        <taxon>Pleosporales incertae sedis</taxon>
        <taxon>Massariosphaeria</taxon>
    </lineage>
</organism>
<dbReference type="EMBL" id="JAADJZ010000006">
    <property type="protein sequence ID" value="KAF2874362.1"/>
    <property type="molecule type" value="Genomic_DNA"/>
</dbReference>
<dbReference type="Proteomes" id="UP000481861">
    <property type="component" value="Unassembled WGS sequence"/>
</dbReference>
<accession>A0A7C8MIS5</accession>
<reference evidence="2 3" key="1">
    <citation type="submission" date="2020-01" db="EMBL/GenBank/DDBJ databases">
        <authorList>
            <consortium name="DOE Joint Genome Institute"/>
            <person name="Haridas S."/>
            <person name="Albert R."/>
            <person name="Binder M."/>
            <person name="Bloem J."/>
            <person name="Labutti K."/>
            <person name="Salamov A."/>
            <person name="Andreopoulos B."/>
            <person name="Baker S.E."/>
            <person name="Barry K."/>
            <person name="Bills G."/>
            <person name="Bluhm B.H."/>
            <person name="Cannon C."/>
            <person name="Castanera R."/>
            <person name="Culley D.E."/>
            <person name="Daum C."/>
            <person name="Ezra D."/>
            <person name="Gonzalez J.B."/>
            <person name="Henrissat B."/>
            <person name="Kuo A."/>
            <person name="Liang C."/>
            <person name="Lipzen A."/>
            <person name="Lutzoni F."/>
            <person name="Magnuson J."/>
            <person name="Mondo S."/>
            <person name="Nolan M."/>
            <person name="Ohm R."/>
            <person name="Pangilinan J."/>
            <person name="Park H.-J.H."/>
            <person name="Ramirez L."/>
            <person name="Alfaro M."/>
            <person name="Sun H."/>
            <person name="Tritt A."/>
            <person name="Yoshinaga Y."/>
            <person name="Zwiers L.-H.L."/>
            <person name="Turgeon B.G."/>
            <person name="Goodwin S.B."/>
            <person name="Spatafora J.W."/>
            <person name="Crous P.W."/>
            <person name="Grigoriev I.V."/>
        </authorList>
    </citation>
    <scope>NUCLEOTIDE SEQUENCE [LARGE SCALE GENOMIC DNA]</scope>
    <source>
        <strain evidence="2 3">CBS 611.86</strain>
    </source>
</reference>
<feature type="region of interest" description="Disordered" evidence="1">
    <location>
        <begin position="1"/>
        <end position="53"/>
    </location>
</feature>
<keyword evidence="3" id="KW-1185">Reference proteome</keyword>
<evidence type="ECO:0000313" key="3">
    <source>
        <dbReference type="Proteomes" id="UP000481861"/>
    </source>
</evidence>
<feature type="region of interest" description="Disordered" evidence="1">
    <location>
        <begin position="258"/>
        <end position="294"/>
    </location>
</feature>
<protein>
    <submittedName>
        <fullName evidence="2">Uncharacterized protein</fullName>
    </submittedName>
</protein>
<dbReference type="OrthoDB" id="3801571at2759"/>
<proteinExistence type="predicted"/>
<feature type="compositionally biased region" description="Basic and acidic residues" evidence="1">
    <location>
        <begin position="263"/>
        <end position="280"/>
    </location>
</feature>
<sequence>MGSKKKNTKVTVPGTKAKTLKDRRRDLKKAKEKAEDVKFKNATASQHNKHTDRMEAEAVYEDFLYYQNPTMRFQMSEDVSKPNIRGVAVLGGVTKKIIRSATEYCSQFKEKGIGTCQSIDGKLRPSHDQLHWLTPVWRRGPSGHGRPEPRSRWPPYQLHLDEEGFESRRREIEDMRGEVELNTNEGRVYHASHSERRMKECKMFEQLSSERSTIADAFRNTRTKKRVHISAAERSDDWPISYDCLGIVKSGYFAMIPPKNHKASNENSEKTNPKEKDGESIKLPSRNTRGNAAPQVVEDPGRYLIPESQFFEFDARKPEEPRPKSYERQISTPWAEATNGRREFHVYNQRAPPSPVDSPPHSPISDVDVYRDVAQYVDVNIDDDISSSNSLFDKFLDENMPTTLTIPVDVSPSDNDHEMYRKKFTDHYGVKEPEWPQFSSRGIGRGIRVPYGPVDVLSLSENEQAKYPMPEGLIVDGRYTKPAPDGTSMQLMREAFKIQKPKPFSTKVTEKNGNDVYNGDLFTKSYHEASGTTGRHQEAVPVDNAGPNDGVGPNDEAVPDNGVVPDNEEPPENRPESNTGAGPRDEPKPEVGVGHGGDTGPGDEVESGPDLKRKRPDGESANVDDDPAPKKSKS</sequence>
<comment type="caution">
    <text evidence="2">The sequence shown here is derived from an EMBL/GenBank/DDBJ whole genome shotgun (WGS) entry which is preliminary data.</text>
</comment>
<dbReference type="AlphaFoldDB" id="A0A7C8MIS5"/>